<dbReference type="InterPro" id="IPR000403">
    <property type="entry name" value="PI3/4_kinase_cat_dom"/>
</dbReference>
<dbReference type="Pfam" id="PF02260">
    <property type="entry name" value="FATC"/>
    <property type="match status" value="1"/>
</dbReference>
<dbReference type="SMART" id="SM01343">
    <property type="entry name" value="FATC"/>
    <property type="match status" value="1"/>
</dbReference>
<feature type="coiled-coil region" evidence="1">
    <location>
        <begin position="1198"/>
        <end position="1225"/>
    </location>
</feature>
<evidence type="ECO:0000256" key="2">
    <source>
        <dbReference type="SAM" id="MobiDB-lite"/>
    </source>
</evidence>
<feature type="compositionally biased region" description="Low complexity" evidence="2">
    <location>
        <begin position="853"/>
        <end position="868"/>
    </location>
</feature>
<dbReference type="InterPro" id="IPR036940">
    <property type="entry name" value="PI3/4_kinase_cat_sf"/>
</dbReference>
<dbReference type="Proteomes" id="UP001055712">
    <property type="component" value="Unassembled WGS sequence"/>
</dbReference>
<dbReference type="PROSITE" id="PS50290">
    <property type="entry name" value="PI3_4_KINASE_3"/>
    <property type="match status" value="1"/>
</dbReference>
<feature type="region of interest" description="Disordered" evidence="2">
    <location>
        <begin position="797"/>
        <end position="826"/>
    </location>
</feature>
<feature type="region of interest" description="Disordered" evidence="2">
    <location>
        <begin position="842"/>
        <end position="883"/>
    </location>
</feature>
<dbReference type="GO" id="GO:0004674">
    <property type="term" value="F:protein serine/threonine kinase activity"/>
    <property type="evidence" value="ECO:0007669"/>
    <property type="project" value="TreeGrafter"/>
</dbReference>
<evidence type="ECO:0000256" key="1">
    <source>
        <dbReference type="SAM" id="Coils"/>
    </source>
</evidence>
<proteinExistence type="predicted"/>
<accession>A0A9D4YYU9</accession>
<sequence>MIYNAYRSSRVLQVGHLLGLGDRHLDNILLHRGAAQLIHIDFSVVFDRGLQLKVPEVVPFRLTQTLVAALGVTGVEGAFRLGCERALGALRANAAPLCALLQASLLDPRVDWDSEAAAKAASKAFGQAVALQLFALRQAADAASLHSAAAAANASLAAVAAALSGYVEQFLGLARSAAEAAESHALLQRCQATLGSAAEQERQLRAQAEEGQAALTAVLSDAQPVAAQVLASLQECQAWQQRHEALLPLLLNNPPSALLSGPATVDPEAAAANSGTLIFLVSSPQGDARDAGQDSSSIVHTALGMLPAHAPLSARLLLQAAAVDKQGRQLLRERAAAAHQLAQALQQYTAAVACLLGGPRYSGSSQHAHWAAAFQAAMDLPVPQGFQRAAELAPRRPDPSTVLDGWRPLAASAAAAAGLEEHLSASAAALELERVDVAMSAADARQRMLECAASCWLAGAPGTLHGPSSQQQGPSAVAQAFAAFSDVQATAVQRLAAEQQRRLLAEAEAEESGDEEAEGEEDAAETLAAVERLVLGYASTAVSLRDATSEQLFLALGGSNLLAWLSEAVQAVDSLSTAAAELQLLLPPLLGLLCSPAQAGTVAAAVAAAADELEAAAAASNGPVQSGGDVLQSGAAEHASAAMEALLAAAAQHAAFAGLVQGLQQVQAASQLLLQPEDNPALTQQQTGLAAAVVAVWQELQYALEASAAESSPCGGGPTADVAAGAAAAAEQSAPGAPWQQCSAVLAEAVAAEVAQHLLPPLATALSGTAAALRAAGPSLARRAGLEAAAAPPLPLLPGGGSVQPPQGLPGRAGTPDLVPFTDFDDRQLPGAGMLLGGMLLEELEPDGGGGDSQAEGSGVQGGLLQPGTGSGGGAGASQPPLVPFLDFDESLAGAGDALEALEPAGNEFEGLEGGSGAGLSLDLSQLSLSQVSGGQLEGSEGSAGTSAPSLEAQLAALLEAAAEAAGALAAVGAAQYVSGLALQQCQMARQQCCAELAAFQWVNEHMLPTEAASAAASLLHSAPPLSVAAAAAAGAALPPVCAALAGWELRSSRQELLALLRAASGTLLSLDAPLQQWQAQLAAVQQQLAEEVAAAVPYSAANLQGCLQRQQHWLQGATAHAANLLELSLAVLQFEAARTADAQQQPGMLRAVPEQQASQPGADRYQAEQQDGWQRYSALLQHMQRLHDSYTAADGSLARAASELQQLSLRRQEATSLMQSAEAAGSTAASSFAASALPLVRATQQLPTMVAQLLPQLAACTGWHQQLRQAQRQVAELAAAAAMPASSAAAAEQAAEHLGAAATCLQELPAAVHELQAVLLPVRNKLLAGGRGDAAAKQQAAEVVDAVGGAVAGLSPQINMAHQVQRWLAALPPSLQTLAAQAAEQAAALQRQHGFSLHGLEQLLVGQIGTAGVTTGPPAAVRSGALTGALMLPCGAPSRRDETKQERQQYASSLLQRFEAKLMGHGMELDGGASGGALDEQRCVQQLIEAAAAPDHLALMYEGWMPWV</sequence>
<dbReference type="PANTHER" id="PTHR11139">
    <property type="entry name" value="ATAXIA TELANGIECTASIA MUTATED ATM -RELATED"/>
    <property type="match status" value="1"/>
</dbReference>
<evidence type="ECO:0008006" key="7">
    <source>
        <dbReference type="Google" id="ProtNLM"/>
    </source>
</evidence>
<dbReference type="InterPro" id="IPR003152">
    <property type="entry name" value="FATC_dom"/>
</dbReference>
<dbReference type="PROSITE" id="PS51190">
    <property type="entry name" value="FATC"/>
    <property type="match status" value="1"/>
</dbReference>
<evidence type="ECO:0000313" key="6">
    <source>
        <dbReference type="Proteomes" id="UP001055712"/>
    </source>
</evidence>
<evidence type="ECO:0000259" key="4">
    <source>
        <dbReference type="PROSITE" id="PS51190"/>
    </source>
</evidence>
<dbReference type="GO" id="GO:0005634">
    <property type="term" value="C:nucleus"/>
    <property type="evidence" value="ECO:0007669"/>
    <property type="project" value="TreeGrafter"/>
</dbReference>
<dbReference type="SMART" id="SM00146">
    <property type="entry name" value="PI3Kc"/>
    <property type="match status" value="1"/>
</dbReference>
<comment type="caution">
    <text evidence="5">The sequence shown here is derived from an EMBL/GenBank/DDBJ whole genome shotgun (WGS) entry which is preliminary data.</text>
</comment>
<evidence type="ECO:0000259" key="3">
    <source>
        <dbReference type="PROSITE" id="PS50290"/>
    </source>
</evidence>
<keyword evidence="6" id="KW-1185">Reference proteome</keyword>
<dbReference type="Pfam" id="PF00454">
    <property type="entry name" value="PI3_PI4_kinase"/>
    <property type="match status" value="1"/>
</dbReference>
<reference evidence="5" key="2">
    <citation type="submission" date="2020-11" db="EMBL/GenBank/DDBJ databases">
        <authorList>
            <person name="Cecchin M."/>
            <person name="Marcolungo L."/>
            <person name="Rossato M."/>
            <person name="Girolomoni L."/>
            <person name="Cosentino E."/>
            <person name="Cuine S."/>
            <person name="Li-Beisson Y."/>
            <person name="Delledonne M."/>
            <person name="Ballottari M."/>
        </authorList>
    </citation>
    <scope>NUCLEOTIDE SEQUENCE</scope>
    <source>
        <strain evidence="5">211/11P</strain>
        <tissue evidence="5">Whole cell</tissue>
    </source>
</reference>
<dbReference type="InterPro" id="IPR050517">
    <property type="entry name" value="DDR_Repair_Kinase"/>
</dbReference>
<dbReference type="EMBL" id="SIDB01000004">
    <property type="protein sequence ID" value="KAI3433698.1"/>
    <property type="molecule type" value="Genomic_DNA"/>
</dbReference>
<name>A0A9D4YYU9_CHLVU</name>
<feature type="compositionally biased region" description="Acidic residues" evidence="2">
    <location>
        <begin position="507"/>
        <end position="524"/>
    </location>
</feature>
<dbReference type="SUPFAM" id="SSF56112">
    <property type="entry name" value="Protein kinase-like (PK-like)"/>
    <property type="match status" value="1"/>
</dbReference>
<keyword evidence="1" id="KW-0175">Coiled coil</keyword>
<organism evidence="5 6">
    <name type="scientific">Chlorella vulgaris</name>
    <name type="common">Green alga</name>
    <dbReference type="NCBI Taxonomy" id="3077"/>
    <lineage>
        <taxon>Eukaryota</taxon>
        <taxon>Viridiplantae</taxon>
        <taxon>Chlorophyta</taxon>
        <taxon>core chlorophytes</taxon>
        <taxon>Trebouxiophyceae</taxon>
        <taxon>Chlorellales</taxon>
        <taxon>Chlorellaceae</taxon>
        <taxon>Chlorella clade</taxon>
        <taxon>Chlorella</taxon>
    </lineage>
</organism>
<dbReference type="OrthoDB" id="515939at2759"/>
<reference evidence="5" key="1">
    <citation type="journal article" date="2019" name="Plant J.">
        <title>Chlorella vulgaris genome assembly and annotation reveals the molecular basis for metabolic acclimation to high light conditions.</title>
        <authorList>
            <person name="Cecchin M."/>
            <person name="Marcolungo L."/>
            <person name="Rossato M."/>
            <person name="Girolomoni L."/>
            <person name="Cosentino E."/>
            <person name="Cuine S."/>
            <person name="Li-Beisson Y."/>
            <person name="Delledonne M."/>
            <person name="Ballottari M."/>
        </authorList>
    </citation>
    <scope>NUCLEOTIDE SEQUENCE</scope>
    <source>
        <strain evidence="5">211/11P</strain>
    </source>
</reference>
<feature type="region of interest" description="Disordered" evidence="2">
    <location>
        <begin position="504"/>
        <end position="524"/>
    </location>
</feature>
<feature type="domain" description="PI3K/PI4K catalytic" evidence="3">
    <location>
        <begin position="1"/>
        <end position="154"/>
    </location>
</feature>
<dbReference type="InterPro" id="IPR011009">
    <property type="entry name" value="Kinase-like_dom_sf"/>
</dbReference>
<dbReference type="Gene3D" id="1.10.1070.11">
    <property type="entry name" value="Phosphatidylinositol 3-/4-kinase, catalytic domain"/>
    <property type="match status" value="1"/>
</dbReference>
<protein>
    <recommendedName>
        <fullName evidence="7">Non-specific serine/threonine protein kinase</fullName>
    </recommendedName>
</protein>
<evidence type="ECO:0000313" key="5">
    <source>
        <dbReference type="EMBL" id="KAI3433698.1"/>
    </source>
</evidence>
<feature type="region of interest" description="Disordered" evidence="2">
    <location>
        <begin position="1144"/>
        <end position="1166"/>
    </location>
</feature>
<gene>
    <name evidence="5" type="ORF">D9Q98_003507</name>
</gene>
<feature type="domain" description="FATC" evidence="4">
    <location>
        <begin position="1477"/>
        <end position="1509"/>
    </location>
</feature>